<dbReference type="InterPro" id="IPR001638">
    <property type="entry name" value="Solute-binding_3/MltF_N"/>
</dbReference>
<proteinExistence type="inferred from homology"/>
<gene>
    <name evidence="5" type="ORF">B4923_12955</name>
</gene>
<dbReference type="InterPro" id="IPR051455">
    <property type="entry name" value="Bact_solute-bind_prot3"/>
</dbReference>
<dbReference type="GO" id="GO:0030288">
    <property type="term" value="C:outer membrane-bounded periplasmic space"/>
    <property type="evidence" value="ECO:0007669"/>
    <property type="project" value="TreeGrafter"/>
</dbReference>
<dbReference type="GO" id="GO:0006865">
    <property type="term" value="P:amino acid transport"/>
    <property type="evidence" value="ECO:0007669"/>
    <property type="project" value="TreeGrafter"/>
</dbReference>
<reference evidence="5 6" key="1">
    <citation type="submission" date="2018-04" db="EMBL/GenBank/DDBJ databases">
        <title>Brenneria corticis sp.nov.</title>
        <authorList>
            <person name="Li Y."/>
        </authorList>
    </citation>
    <scope>NUCLEOTIDE SEQUENCE [LARGE SCALE GENOMIC DNA]</scope>
    <source>
        <strain evidence="5 6">LMG 27715</strain>
    </source>
</reference>
<name>A0A2U1TQQ2_9GAMM</name>
<dbReference type="EMBL" id="QDKJ01000009">
    <property type="protein sequence ID" value="PWC11731.1"/>
    <property type="molecule type" value="Genomic_DNA"/>
</dbReference>
<dbReference type="RefSeq" id="WP_109054781.1">
    <property type="nucleotide sequence ID" value="NZ_QDKJ01000009.1"/>
</dbReference>
<dbReference type="Gene3D" id="3.40.190.10">
    <property type="entry name" value="Periplasmic binding protein-like II"/>
    <property type="match status" value="2"/>
</dbReference>
<accession>A0A2U1TQQ2</accession>
<dbReference type="Proteomes" id="UP000245138">
    <property type="component" value="Unassembled WGS sequence"/>
</dbReference>
<dbReference type="SUPFAM" id="SSF53850">
    <property type="entry name" value="Periplasmic binding protein-like II"/>
    <property type="match status" value="1"/>
</dbReference>
<evidence type="ECO:0000313" key="5">
    <source>
        <dbReference type="EMBL" id="PWC11731.1"/>
    </source>
</evidence>
<keyword evidence="2" id="KW-0813">Transport</keyword>
<dbReference type="CDD" id="cd13688">
    <property type="entry name" value="PBP2_GltI_DEBP"/>
    <property type="match status" value="1"/>
</dbReference>
<comment type="caution">
    <text evidence="5">The sequence shown here is derived from an EMBL/GenBank/DDBJ whole genome shotgun (WGS) entry which is preliminary data.</text>
</comment>
<dbReference type="GO" id="GO:0005576">
    <property type="term" value="C:extracellular region"/>
    <property type="evidence" value="ECO:0007669"/>
    <property type="project" value="TreeGrafter"/>
</dbReference>
<keyword evidence="3" id="KW-0732">Signal</keyword>
<evidence type="ECO:0000256" key="3">
    <source>
        <dbReference type="ARBA" id="ARBA00022729"/>
    </source>
</evidence>
<dbReference type="PANTHER" id="PTHR30085:SF2">
    <property type="entry name" value="GLUTAMATE_ASPARTATE IMPORT SOLUTE-BINDING PROTEIN"/>
    <property type="match status" value="1"/>
</dbReference>
<comment type="similarity">
    <text evidence="1">Belongs to the bacterial solute-binding protein 3 family.</text>
</comment>
<organism evidence="5 6">
    <name type="scientific">Brenneria roseae subsp. americana</name>
    <dbReference type="NCBI Taxonomy" id="1508507"/>
    <lineage>
        <taxon>Bacteria</taxon>
        <taxon>Pseudomonadati</taxon>
        <taxon>Pseudomonadota</taxon>
        <taxon>Gammaproteobacteria</taxon>
        <taxon>Enterobacterales</taxon>
        <taxon>Pectobacteriaceae</taxon>
        <taxon>Brenneria</taxon>
    </lineage>
</organism>
<dbReference type="OrthoDB" id="9149558at2"/>
<evidence type="ECO:0000256" key="2">
    <source>
        <dbReference type="ARBA" id="ARBA00022448"/>
    </source>
</evidence>
<dbReference type="SMART" id="SM00062">
    <property type="entry name" value="PBPb"/>
    <property type="match status" value="1"/>
</dbReference>
<protein>
    <submittedName>
        <fullName evidence="5">Amino acid ABC transporter substrate-binding protein</fullName>
    </submittedName>
</protein>
<dbReference type="Pfam" id="PF00497">
    <property type="entry name" value="SBP_bac_3"/>
    <property type="match status" value="1"/>
</dbReference>
<sequence length="300" mass="33777">MRERGKRLYRTFLSLLLLLAIAESSLARAELSISTLERIRQTETLRIGYGITPPFSYVGPDGRIIGYSIDLCERVAQALQAQLGLKRLNIEYVFRTPSNRVQLLNSGAIDIECVASTNNAERRRSVAFTHSHFFVTTYYVALAKNNLRTLTDLRGRSVSVALGTVNVSQITQVNREKMLNLSIVAVDTLQKAFDLVGQEKVSAFAMDDILLYTMIAASPNPQDYTISSEPVSEQMPYGFMVRLNDDDFREAVNTALRNIYRSAEMNSIYSRWFTQPIPGKDINLQWPMSDSLKALTITAE</sequence>
<keyword evidence="6" id="KW-1185">Reference proteome</keyword>
<feature type="domain" description="Solute-binding protein family 3/N-terminal" evidence="4">
    <location>
        <begin position="44"/>
        <end position="276"/>
    </location>
</feature>
<evidence type="ECO:0000259" key="4">
    <source>
        <dbReference type="SMART" id="SM00062"/>
    </source>
</evidence>
<dbReference type="PANTHER" id="PTHR30085">
    <property type="entry name" value="AMINO ACID ABC TRANSPORTER PERMEASE"/>
    <property type="match status" value="1"/>
</dbReference>
<evidence type="ECO:0000313" key="6">
    <source>
        <dbReference type="Proteomes" id="UP000245138"/>
    </source>
</evidence>
<evidence type="ECO:0000256" key="1">
    <source>
        <dbReference type="ARBA" id="ARBA00010333"/>
    </source>
</evidence>
<dbReference type="AlphaFoldDB" id="A0A2U1TQQ2"/>